<proteinExistence type="predicted"/>
<keyword evidence="2" id="KW-0732">Signal</keyword>
<dbReference type="EMBL" id="GIFC01008507">
    <property type="protein sequence ID" value="MXU90590.1"/>
    <property type="molecule type" value="Transcribed_RNA"/>
</dbReference>
<feature type="chain" id="PRO_5025500958" evidence="2">
    <location>
        <begin position="21"/>
        <end position="116"/>
    </location>
</feature>
<sequence>MRHYLSIVALTLALVALVCTAPAEEEKAPSPPGGLGGLGGGDFTETLRNFGGQAQKVAEDIPENLKNAAGQFQTWAQGAGDTVSKTATDVFGRFSGFFNPSANKNKKTSDDADADA</sequence>
<feature type="region of interest" description="Disordered" evidence="1">
    <location>
        <begin position="96"/>
        <end position="116"/>
    </location>
</feature>
<organism evidence="3">
    <name type="scientific">Ixodes ricinus</name>
    <name type="common">Common tick</name>
    <name type="synonym">Acarus ricinus</name>
    <dbReference type="NCBI Taxonomy" id="34613"/>
    <lineage>
        <taxon>Eukaryota</taxon>
        <taxon>Metazoa</taxon>
        <taxon>Ecdysozoa</taxon>
        <taxon>Arthropoda</taxon>
        <taxon>Chelicerata</taxon>
        <taxon>Arachnida</taxon>
        <taxon>Acari</taxon>
        <taxon>Parasitiformes</taxon>
        <taxon>Ixodida</taxon>
        <taxon>Ixodoidea</taxon>
        <taxon>Ixodidae</taxon>
        <taxon>Ixodinae</taxon>
        <taxon>Ixodes</taxon>
    </lineage>
</organism>
<name>A0A6B0ULH8_IXORI</name>
<reference evidence="3" key="1">
    <citation type="submission" date="2019-12" db="EMBL/GenBank/DDBJ databases">
        <title>An insight into the sialome of adult female Ixodes ricinus ticks feeding for 6 days.</title>
        <authorList>
            <person name="Perner J."/>
            <person name="Ribeiro J.M.C."/>
        </authorList>
    </citation>
    <scope>NUCLEOTIDE SEQUENCE</scope>
    <source>
        <strain evidence="3">Semi-engorged</strain>
        <tissue evidence="3">Salivary glands</tissue>
    </source>
</reference>
<feature type="compositionally biased region" description="Gly residues" evidence="1">
    <location>
        <begin position="33"/>
        <end position="42"/>
    </location>
</feature>
<feature type="region of interest" description="Disordered" evidence="1">
    <location>
        <begin position="23"/>
        <end position="42"/>
    </location>
</feature>
<feature type="signal peptide" evidence="2">
    <location>
        <begin position="1"/>
        <end position="20"/>
    </location>
</feature>
<evidence type="ECO:0000313" key="3">
    <source>
        <dbReference type="EMBL" id="MXU90590.1"/>
    </source>
</evidence>
<evidence type="ECO:0000256" key="1">
    <source>
        <dbReference type="SAM" id="MobiDB-lite"/>
    </source>
</evidence>
<dbReference type="AlphaFoldDB" id="A0A6B0ULH8"/>
<accession>A0A6B0ULH8</accession>
<protein>
    <submittedName>
        <fullName evidence="3">Putative secreted protein</fullName>
    </submittedName>
</protein>
<evidence type="ECO:0000256" key="2">
    <source>
        <dbReference type="SAM" id="SignalP"/>
    </source>
</evidence>